<dbReference type="InterPro" id="IPR048591">
    <property type="entry name" value="WDHD1/CFT4_hel"/>
</dbReference>
<dbReference type="GO" id="GO:0000278">
    <property type="term" value="P:mitotic cell cycle"/>
    <property type="evidence" value="ECO:0007669"/>
    <property type="project" value="TreeGrafter"/>
</dbReference>
<evidence type="ECO:0000259" key="9">
    <source>
        <dbReference type="Pfam" id="PF24817"/>
    </source>
</evidence>
<dbReference type="Pfam" id="PF12341">
    <property type="entry name" value="Mcl1_mid"/>
    <property type="match status" value="1"/>
</dbReference>
<evidence type="ECO:0000256" key="2">
    <source>
        <dbReference type="ARBA" id="ARBA00022574"/>
    </source>
</evidence>
<dbReference type="Proteomes" id="UP000279236">
    <property type="component" value="Unassembled WGS sequence"/>
</dbReference>
<evidence type="ECO:0000313" key="10">
    <source>
        <dbReference type="EMBL" id="RSH86818.1"/>
    </source>
</evidence>
<feature type="repeat" description="WD" evidence="5">
    <location>
        <begin position="137"/>
        <end position="178"/>
    </location>
</feature>
<comment type="subcellular location">
    <subcellularLocation>
        <location evidence="1">Nucleus</location>
    </subcellularLocation>
</comment>
<keyword evidence="3" id="KW-0677">Repeat</keyword>
<dbReference type="Pfam" id="PF24817">
    <property type="entry name" value="WD40_WDHD1_1st"/>
    <property type="match status" value="1"/>
</dbReference>
<dbReference type="SUPFAM" id="SSF50978">
    <property type="entry name" value="WD40 repeat-like"/>
    <property type="match status" value="1"/>
</dbReference>
<dbReference type="GO" id="GO:0006281">
    <property type="term" value="P:DNA repair"/>
    <property type="evidence" value="ECO:0007669"/>
    <property type="project" value="TreeGrafter"/>
</dbReference>
<accession>A0A427Y6V5</accession>
<keyword evidence="11" id="KW-1185">Reference proteome</keyword>
<feature type="domain" description="WDHD1/CFT4 helical bundle" evidence="8">
    <location>
        <begin position="709"/>
        <end position="773"/>
    </location>
</feature>
<feature type="domain" description="WDHD1/CFT4 second beta-propeller" evidence="7">
    <location>
        <begin position="392"/>
        <end position="681"/>
    </location>
</feature>
<evidence type="ECO:0000259" key="8">
    <source>
        <dbReference type="Pfam" id="PF20946"/>
    </source>
</evidence>
<evidence type="ECO:0000313" key="11">
    <source>
        <dbReference type="Proteomes" id="UP000279236"/>
    </source>
</evidence>
<evidence type="ECO:0000256" key="4">
    <source>
        <dbReference type="ARBA" id="ARBA00023242"/>
    </source>
</evidence>
<evidence type="ECO:0000256" key="1">
    <source>
        <dbReference type="ARBA" id="ARBA00004123"/>
    </source>
</evidence>
<reference evidence="10 11" key="1">
    <citation type="submission" date="2018-11" db="EMBL/GenBank/DDBJ databases">
        <title>Genome sequence of Apiotrichum porosum DSM 27194.</title>
        <authorList>
            <person name="Aliyu H."/>
            <person name="Gorte O."/>
            <person name="Ochsenreither K."/>
        </authorList>
    </citation>
    <scope>NUCLEOTIDE SEQUENCE [LARGE SCALE GENOMIC DNA]</scope>
    <source>
        <strain evidence="10 11">DSM 27194</strain>
    </source>
</reference>
<evidence type="ECO:0000259" key="7">
    <source>
        <dbReference type="Pfam" id="PF12341"/>
    </source>
</evidence>
<keyword evidence="4" id="KW-0539">Nucleus</keyword>
<feature type="compositionally biased region" description="Acidic residues" evidence="6">
    <location>
        <begin position="995"/>
        <end position="1014"/>
    </location>
</feature>
<dbReference type="GO" id="GO:0006261">
    <property type="term" value="P:DNA-templated DNA replication"/>
    <property type="evidence" value="ECO:0007669"/>
    <property type="project" value="TreeGrafter"/>
</dbReference>
<evidence type="ECO:0000256" key="3">
    <source>
        <dbReference type="ARBA" id="ARBA00022737"/>
    </source>
</evidence>
<dbReference type="PROSITE" id="PS50294">
    <property type="entry name" value="WD_REPEATS_REGION"/>
    <property type="match status" value="1"/>
</dbReference>
<evidence type="ECO:0000256" key="6">
    <source>
        <dbReference type="SAM" id="MobiDB-lite"/>
    </source>
</evidence>
<dbReference type="InterPro" id="IPR057646">
    <property type="entry name" value="WD40_WDHD1_1st"/>
</dbReference>
<dbReference type="GO" id="GO:0043596">
    <property type="term" value="C:nuclear replication fork"/>
    <property type="evidence" value="ECO:0007669"/>
    <property type="project" value="TreeGrafter"/>
</dbReference>
<gene>
    <name evidence="10" type="ORF">EHS24_005092</name>
</gene>
<dbReference type="RefSeq" id="XP_028479603.1">
    <property type="nucleotide sequence ID" value="XM_028620631.1"/>
</dbReference>
<dbReference type="PANTHER" id="PTHR19932:SF10">
    <property type="entry name" value="WD REPEAT AND HMG-BOX DNA-BINDING PROTEIN 1"/>
    <property type="match status" value="1"/>
</dbReference>
<comment type="caution">
    <text evidence="10">The sequence shown here is derived from an EMBL/GenBank/DDBJ whole genome shotgun (WGS) entry which is preliminary data.</text>
</comment>
<protein>
    <submittedName>
        <fullName evidence="10">Uncharacterized protein</fullName>
    </submittedName>
</protein>
<feature type="repeat" description="WD" evidence="5">
    <location>
        <begin position="231"/>
        <end position="271"/>
    </location>
</feature>
<feature type="compositionally biased region" description="Polar residues" evidence="6">
    <location>
        <begin position="925"/>
        <end position="938"/>
    </location>
</feature>
<sequence length="1037" mass="112102">MDAAPDAITTVPCHLAGVTRACYSPDGSTIYTGGIDCLVRIHNTELPDSEPGFHDNHTEAVTSLSASRDWLVSASLDNIARLFTCPDDDFEGYVTRSPGVPIRWVQIDKQGERVAVCSDDFLVKIVHAKDTSRVSLLSDNTKAVRSAAWDPSGKYLVTAGCDGKIKIYDTSGSTPVCVKIMEGVIAPSEADAETSVYAAWHPNGRYFAAPLRTNDIGLISTDGWTKSISFADGHVAPVSELAWSANGKYLASSAGRQILVWNTESRSVVAKHTVSDNVTGLVWSPTANMLAFTAMDGAFHRWAAPVPADMPSPVLSEAAQAKKVDRLLDDGLFGDDDEDMEENGEELGDGEEFGDDWIVDDVDGGYAGADDDEDKWTKGRTEVVNVTKAQESFVPGSTAWRSKKRYLAFNMIGVVDATDQETHNVVNVEFHDKSARRGYHFADQSKYTMASLGEQGIVYAAPSEGTSASVVHYRPYDSWASAADWSVSLLPGENALAVAAGGSADGMGAVVAATSSGYVRFFTASGIQRYMWRLGEEVITMAAGRDDLLVVHREGGTTLDGCQNLRYTLMDLDTFDILQEGRVPLPRKVSLSWVGFGADGAPAMYDSAGLLSVLDRYRRPGQARWVPLLDTTSLAKPGRRETYWPVGISEANLSCVILKGNETEPWFPRPLVQELELRMPLLGVENAAGALEESVARSRVVASPTNLEAGVATDRQLLQLVQSACKADQLARALDLARMMSSTSTLDAALKLASFYHLPGLQEKIADVKAAKSNPSASSRRVFHREREVSPRKDYAERSDRKSDAARQFADFAPGGRRRTFGGRSAHAPNTPLDSPGPGSREVVPETPGADDDMDTYANDTFDGAPDSFSASTAALPTLPSLPTTKRRRDDDDDDHTNFPPPPPAFAPRSENTAPKNPFAKKTAGGSNNPFSKPTQATAKPLDSVKSTSFFDRVDVIEANKSKRKGTVAKPAAKGKQMTLNAMRRPAPVTRDSMTETETDGGDTAIDEEEETPVESDVPHGVLEETQVQETFVDEDM</sequence>
<feature type="compositionally biased region" description="Basic and acidic residues" evidence="6">
    <location>
        <begin position="785"/>
        <end position="805"/>
    </location>
</feature>
<dbReference type="InterPro" id="IPR022100">
    <property type="entry name" value="WDHD1/CFT4_beta-prop_2nd"/>
</dbReference>
<evidence type="ECO:0000256" key="5">
    <source>
        <dbReference type="PROSITE-ProRule" id="PRU00221"/>
    </source>
</evidence>
<dbReference type="PANTHER" id="PTHR19932">
    <property type="entry name" value="WD REPEAT AND HMG-BOX DNA BINDING PROTEIN"/>
    <property type="match status" value="1"/>
</dbReference>
<feature type="region of interest" description="Disordered" evidence="6">
    <location>
        <begin position="769"/>
        <end position="1021"/>
    </location>
</feature>
<dbReference type="GeneID" id="39589635"/>
<dbReference type="AlphaFoldDB" id="A0A427Y6V5"/>
<dbReference type="SMART" id="SM00320">
    <property type="entry name" value="WD40"/>
    <property type="match status" value="6"/>
</dbReference>
<feature type="region of interest" description="Disordered" evidence="6">
    <location>
        <begin position="333"/>
        <end position="354"/>
    </location>
</feature>
<dbReference type="InterPro" id="IPR001680">
    <property type="entry name" value="WD40_rpt"/>
</dbReference>
<dbReference type="OrthoDB" id="427368at2759"/>
<feature type="domain" description="WDHD1 first WD40" evidence="9">
    <location>
        <begin position="14"/>
        <end position="299"/>
    </location>
</feature>
<name>A0A427Y6V5_9TREE</name>
<dbReference type="EMBL" id="RSCE01000002">
    <property type="protein sequence ID" value="RSH86818.1"/>
    <property type="molecule type" value="Genomic_DNA"/>
</dbReference>
<proteinExistence type="predicted"/>
<organism evidence="10 11">
    <name type="scientific">Apiotrichum porosum</name>
    <dbReference type="NCBI Taxonomy" id="105984"/>
    <lineage>
        <taxon>Eukaryota</taxon>
        <taxon>Fungi</taxon>
        <taxon>Dikarya</taxon>
        <taxon>Basidiomycota</taxon>
        <taxon>Agaricomycotina</taxon>
        <taxon>Tremellomycetes</taxon>
        <taxon>Trichosporonales</taxon>
        <taxon>Trichosporonaceae</taxon>
        <taxon>Apiotrichum</taxon>
    </lineage>
</organism>
<dbReference type="InterPro" id="IPR036322">
    <property type="entry name" value="WD40_repeat_dom_sf"/>
</dbReference>
<dbReference type="Pfam" id="PF20946">
    <property type="entry name" value="Ctf4_C"/>
    <property type="match status" value="1"/>
</dbReference>
<dbReference type="GO" id="GO:0003682">
    <property type="term" value="F:chromatin binding"/>
    <property type="evidence" value="ECO:0007669"/>
    <property type="project" value="TreeGrafter"/>
</dbReference>
<dbReference type="STRING" id="105984.A0A427Y6V5"/>
<dbReference type="InterPro" id="IPR015943">
    <property type="entry name" value="WD40/YVTN_repeat-like_dom_sf"/>
</dbReference>
<dbReference type="Gene3D" id="2.130.10.10">
    <property type="entry name" value="YVTN repeat-like/Quinoprotein amine dehydrogenase"/>
    <property type="match status" value="3"/>
</dbReference>
<feature type="compositionally biased region" description="Basic and acidic residues" evidence="6">
    <location>
        <begin position="952"/>
        <end position="961"/>
    </location>
</feature>
<dbReference type="PROSITE" id="PS50082">
    <property type="entry name" value="WD_REPEATS_2"/>
    <property type="match status" value="2"/>
</dbReference>
<keyword evidence="2 5" id="KW-0853">WD repeat</keyword>